<feature type="region of interest" description="Disordered" evidence="1">
    <location>
        <begin position="424"/>
        <end position="597"/>
    </location>
</feature>
<feature type="compositionally biased region" description="Basic and acidic residues" evidence="1">
    <location>
        <begin position="588"/>
        <end position="597"/>
    </location>
</feature>
<feature type="domain" description="Nitrogen regulatory protein areA GATA-like" evidence="2">
    <location>
        <begin position="206"/>
        <end position="233"/>
    </location>
</feature>
<feature type="compositionally biased region" description="Low complexity" evidence="1">
    <location>
        <begin position="355"/>
        <end position="371"/>
    </location>
</feature>
<feature type="compositionally biased region" description="Acidic residues" evidence="1">
    <location>
        <begin position="524"/>
        <end position="536"/>
    </location>
</feature>
<feature type="compositionally biased region" description="Low complexity" evidence="1">
    <location>
        <begin position="72"/>
        <end position="96"/>
    </location>
</feature>
<dbReference type="GO" id="GO:0005773">
    <property type="term" value="C:vacuole"/>
    <property type="evidence" value="ECO:0007669"/>
    <property type="project" value="GOC"/>
</dbReference>
<reference evidence="4" key="5">
    <citation type="submission" date="2015-06" db="UniProtKB">
        <authorList>
            <consortium name="EnsemblFungi"/>
        </authorList>
    </citation>
    <scope>IDENTIFICATION</scope>
    <source>
        <strain evidence="4">ATCC 64411</strain>
    </source>
</reference>
<evidence type="ECO:0000259" key="2">
    <source>
        <dbReference type="Pfam" id="PF08550"/>
    </source>
</evidence>
<reference evidence="4" key="4">
    <citation type="journal article" date="2015" name="G3 (Bethesda)">
        <title>Genome sequences of three phytopathogenic species of the Magnaporthaceae family of fungi.</title>
        <authorList>
            <person name="Okagaki L.H."/>
            <person name="Nunes C.C."/>
            <person name="Sailsbery J."/>
            <person name="Clay B."/>
            <person name="Brown D."/>
            <person name="John T."/>
            <person name="Oh Y."/>
            <person name="Young N."/>
            <person name="Fitzgerald M."/>
            <person name="Haas B.J."/>
            <person name="Zeng Q."/>
            <person name="Young S."/>
            <person name="Adiconis X."/>
            <person name="Fan L."/>
            <person name="Levin J.Z."/>
            <person name="Mitchell T.K."/>
            <person name="Okubara P.A."/>
            <person name="Farman M.L."/>
            <person name="Kohn L.M."/>
            <person name="Birren B."/>
            <person name="Ma L.-J."/>
            <person name="Dean R.A."/>
        </authorList>
    </citation>
    <scope>NUCLEOTIDE SEQUENCE</scope>
    <source>
        <strain evidence="4">ATCC 64411 / 73-15</strain>
    </source>
</reference>
<dbReference type="Proteomes" id="UP000011715">
    <property type="component" value="Unassembled WGS sequence"/>
</dbReference>
<dbReference type="OrthoDB" id="5563539at2759"/>
<feature type="compositionally biased region" description="Polar residues" evidence="1">
    <location>
        <begin position="474"/>
        <end position="487"/>
    </location>
</feature>
<dbReference type="InterPro" id="IPR013860">
    <property type="entry name" value="AreA_GATA"/>
</dbReference>
<organism evidence="4 5">
    <name type="scientific">Magnaporthiopsis poae (strain ATCC 64411 / 73-15)</name>
    <name type="common">Kentucky bluegrass fungus</name>
    <name type="synonym">Magnaporthe poae</name>
    <dbReference type="NCBI Taxonomy" id="644358"/>
    <lineage>
        <taxon>Eukaryota</taxon>
        <taxon>Fungi</taxon>
        <taxon>Dikarya</taxon>
        <taxon>Ascomycota</taxon>
        <taxon>Pezizomycotina</taxon>
        <taxon>Sordariomycetes</taxon>
        <taxon>Sordariomycetidae</taxon>
        <taxon>Magnaporthales</taxon>
        <taxon>Magnaporthaceae</taxon>
        <taxon>Magnaporthiopsis</taxon>
    </lineage>
</organism>
<evidence type="ECO:0000313" key="5">
    <source>
        <dbReference type="Proteomes" id="UP000011715"/>
    </source>
</evidence>
<feature type="region of interest" description="Disordered" evidence="1">
    <location>
        <begin position="58"/>
        <end position="175"/>
    </location>
</feature>
<feature type="region of interest" description="Disordered" evidence="1">
    <location>
        <begin position="347"/>
        <end position="375"/>
    </location>
</feature>
<dbReference type="STRING" id="644358.A0A0C4DS26"/>
<feature type="compositionally biased region" description="Low complexity" evidence="1">
    <location>
        <begin position="29"/>
        <end position="41"/>
    </location>
</feature>
<dbReference type="GO" id="GO:0042149">
    <property type="term" value="P:cellular response to glucose starvation"/>
    <property type="evidence" value="ECO:0007669"/>
    <property type="project" value="TreeGrafter"/>
</dbReference>
<proteinExistence type="predicted"/>
<feature type="compositionally biased region" description="Acidic residues" evidence="1">
    <location>
        <begin position="502"/>
        <end position="515"/>
    </location>
</feature>
<accession>A0A0C4DS26</accession>
<reference evidence="3" key="2">
    <citation type="submission" date="2010-05" db="EMBL/GenBank/DDBJ databases">
        <title>The Genome Sequence of Magnaporthe poae strain ATCC 64411.</title>
        <authorList>
            <consortium name="The Broad Institute Genome Sequencing Platform"/>
            <consortium name="Broad Institute Genome Sequencing Center for Infectious Disease"/>
            <person name="Ma L.-J."/>
            <person name="Dead R."/>
            <person name="Young S."/>
            <person name="Zeng Q."/>
            <person name="Koehrsen M."/>
            <person name="Alvarado L."/>
            <person name="Berlin A."/>
            <person name="Chapman S.B."/>
            <person name="Chen Z."/>
            <person name="Freedman E."/>
            <person name="Gellesch M."/>
            <person name="Goldberg J."/>
            <person name="Griggs A."/>
            <person name="Gujja S."/>
            <person name="Heilman E.R."/>
            <person name="Heiman D."/>
            <person name="Hepburn T."/>
            <person name="Howarth C."/>
            <person name="Jen D."/>
            <person name="Larson L."/>
            <person name="Mehta T."/>
            <person name="Neiman D."/>
            <person name="Pearson M."/>
            <person name="Roberts A."/>
            <person name="Saif S."/>
            <person name="Shea T."/>
            <person name="Shenoy N."/>
            <person name="Sisk P."/>
            <person name="Stolte C."/>
            <person name="Sykes S."/>
            <person name="Walk T."/>
            <person name="White J."/>
            <person name="Yandava C."/>
            <person name="Haas B."/>
            <person name="Nusbaum C."/>
            <person name="Birren B."/>
        </authorList>
    </citation>
    <scope>NUCLEOTIDE SEQUENCE</scope>
    <source>
        <strain evidence="3">ATCC 64411</strain>
    </source>
</reference>
<dbReference type="EnsemblFungi" id="MAPG_02699T0">
    <property type="protein sequence ID" value="MAPG_02699T0"/>
    <property type="gene ID" value="MAPG_02699"/>
</dbReference>
<evidence type="ECO:0000256" key="1">
    <source>
        <dbReference type="SAM" id="MobiDB-lite"/>
    </source>
</evidence>
<dbReference type="AlphaFoldDB" id="A0A0C4DS26"/>
<dbReference type="EMBL" id="GL876967">
    <property type="protein sequence ID" value="KLU83646.1"/>
    <property type="molecule type" value="Genomic_DNA"/>
</dbReference>
<dbReference type="OMA" id="KHIHFKE"/>
<dbReference type="PANTHER" id="PTHR28051:SF1">
    <property type="entry name" value="PROTEIN MTL1-RELATED"/>
    <property type="match status" value="1"/>
</dbReference>
<reference evidence="5" key="1">
    <citation type="submission" date="2010-05" db="EMBL/GenBank/DDBJ databases">
        <title>The genome sequence of Magnaporthe poae strain ATCC 64411.</title>
        <authorList>
            <person name="Ma L.-J."/>
            <person name="Dead R."/>
            <person name="Young S."/>
            <person name="Zeng Q."/>
            <person name="Koehrsen M."/>
            <person name="Alvarado L."/>
            <person name="Berlin A."/>
            <person name="Chapman S.B."/>
            <person name="Chen Z."/>
            <person name="Freedman E."/>
            <person name="Gellesch M."/>
            <person name="Goldberg J."/>
            <person name="Griggs A."/>
            <person name="Gujja S."/>
            <person name="Heilman E.R."/>
            <person name="Heiman D."/>
            <person name="Hepburn T."/>
            <person name="Howarth C."/>
            <person name="Jen D."/>
            <person name="Larson L."/>
            <person name="Mehta T."/>
            <person name="Neiman D."/>
            <person name="Pearson M."/>
            <person name="Roberts A."/>
            <person name="Saif S."/>
            <person name="Shea T."/>
            <person name="Shenoy N."/>
            <person name="Sisk P."/>
            <person name="Stolte C."/>
            <person name="Sykes S."/>
            <person name="Walk T."/>
            <person name="White J."/>
            <person name="Yandava C."/>
            <person name="Haas B."/>
            <person name="Nusbaum C."/>
            <person name="Birren B."/>
        </authorList>
    </citation>
    <scope>NUCLEOTIDE SEQUENCE [LARGE SCALE GENOMIC DNA]</scope>
    <source>
        <strain evidence="5">ATCC 64411 / 73-15</strain>
    </source>
</reference>
<feature type="compositionally biased region" description="Low complexity" evidence="1">
    <location>
        <begin position="540"/>
        <end position="573"/>
    </location>
</feature>
<feature type="region of interest" description="Disordered" evidence="1">
    <location>
        <begin position="1"/>
        <end position="41"/>
    </location>
</feature>
<reference evidence="3" key="3">
    <citation type="submission" date="2011-03" db="EMBL/GenBank/DDBJ databases">
        <title>Annotation of Magnaporthe poae ATCC 64411.</title>
        <authorList>
            <person name="Ma L.-J."/>
            <person name="Dead R."/>
            <person name="Young S.K."/>
            <person name="Zeng Q."/>
            <person name="Gargeya S."/>
            <person name="Fitzgerald M."/>
            <person name="Haas B."/>
            <person name="Abouelleil A."/>
            <person name="Alvarado L."/>
            <person name="Arachchi H.M."/>
            <person name="Berlin A."/>
            <person name="Brown A."/>
            <person name="Chapman S.B."/>
            <person name="Chen Z."/>
            <person name="Dunbar C."/>
            <person name="Freedman E."/>
            <person name="Gearin G."/>
            <person name="Gellesch M."/>
            <person name="Goldberg J."/>
            <person name="Griggs A."/>
            <person name="Gujja S."/>
            <person name="Heiman D."/>
            <person name="Howarth C."/>
            <person name="Larson L."/>
            <person name="Lui A."/>
            <person name="MacDonald P.J.P."/>
            <person name="Mehta T."/>
            <person name="Montmayeur A."/>
            <person name="Murphy C."/>
            <person name="Neiman D."/>
            <person name="Pearson M."/>
            <person name="Priest M."/>
            <person name="Roberts A."/>
            <person name="Saif S."/>
            <person name="Shea T."/>
            <person name="Shenoy N."/>
            <person name="Sisk P."/>
            <person name="Stolte C."/>
            <person name="Sykes S."/>
            <person name="Yandava C."/>
            <person name="Wortman J."/>
            <person name="Nusbaum C."/>
            <person name="Birren B."/>
        </authorList>
    </citation>
    <scope>NUCLEOTIDE SEQUENCE</scope>
    <source>
        <strain evidence="3">ATCC 64411</strain>
    </source>
</reference>
<protein>
    <recommendedName>
        <fullName evidence="2">Nitrogen regulatory protein areA GATA-like domain-containing protein</fullName>
    </recommendedName>
</protein>
<feature type="compositionally biased region" description="Polar residues" evidence="1">
    <location>
        <begin position="7"/>
        <end position="18"/>
    </location>
</feature>
<name>A0A0C4DS26_MAGP6</name>
<dbReference type="GO" id="GO:0007039">
    <property type="term" value="P:protein catabolic process in the vacuole"/>
    <property type="evidence" value="ECO:0007669"/>
    <property type="project" value="TreeGrafter"/>
</dbReference>
<sequence length="609" mass="67077">MAVVLQTDDNSYFQTSSLRRSHSQPKFGSSHSSFHSSASASRIGDAYAHQPVKVYSDPAISSETLSPHILNPDSSDPSCPSTPTTPTSSSVKNTSSQNLAPPRRTTRHHHHRPLPDEDDSDFAYPGSDASYLNDVEDLEPPPSPRTGDSYSVSPNDGETSTTEESSHPVTPDFYDHADDDIAVRALPSRHVDYLSHNWREEDIWESWKYIVARKADYSNAARLENASWRTWMKSKNKLRTVSPETLNWLKDCDVTWLYGPLQTGFTGLDPNAAGSSETTLQKSPSHVKKPILKKRSMSEVMLQRSISTSSLVKQAAAAVQAQQKDGAGGRLLRPRLERAATDYITLPLSSRRHSPGNSSHITSSSSSRLESPAGERKHIHFKEEVEQCIAVEVKGEEDDDFDSYRYPAGYDSDSDNDAIMMKRTAIKKKRPVLRRNKSSSGEKTIAMLPSTTLKYREDTPEPPDASTAMKHSYRSPTLTPSSSQETLKPSKPKSSGKGVFFADDDDDDDDDDDEEEQRHVENRDQEDDDDDDDDDGITMGSSRSRSAVSLLGGGSSSSRGLSDSSSGASGSGLKRTTSSSSLSAEPTGMRRTESARDIAHVIWNVGWRK</sequence>
<dbReference type="VEuPathDB" id="FungiDB:MAPG_02699"/>
<dbReference type="EMBL" id="ADBL01000661">
    <property type="status" value="NOT_ANNOTATED_CDS"/>
    <property type="molecule type" value="Genomic_DNA"/>
</dbReference>
<evidence type="ECO:0000313" key="4">
    <source>
        <dbReference type="EnsemblFungi" id="MAPG_02699T0"/>
    </source>
</evidence>
<dbReference type="Pfam" id="PF08550">
    <property type="entry name" value="GATA_AreA"/>
    <property type="match status" value="1"/>
</dbReference>
<feature type="compositionally biased region" description="Polar residues" evidence="1">
    <location>
        <begin position="574"/>
        <end position="584"/>
    </location>
</feature>
<feature type="compositionally biased region" description="Basic residues" evidence="1">
    <location>
        <begin position="424"/>
        <end position="437"/>
    </location>
</feature>
<dbReference type="eggNOG" id="ENOG502QSII">
    <property type="taxonomic scope" value="Eukaryota"/>
</dbReference>
<gene>
    <name evidence="3" type="ORF">MAPG_02699</name>
</gene>
<keyword evidence="5" id="KW-1185">Reference proteome</keyword>
<dbReference type="InterPro" id="IPR052292">
    <property type="entry name" value="Glucose_repression_reg"/>
</dbReference>
<evidence type="ECO:0000313" key="3">
    <source>
        <dbReference type="EMBL" id="KLU83646.1"/>
    </source>
</evidence>
<dbReference type="PANTHER" id="PTHR28051">
    <property type="entry name" value="PROTEIN MTL1-RELATED"/>
    <property type="match status" value="1"/>
</dbReference>
<feature type="compositionally biased region" description="Polar residues" evidence="1">
    <location>
        <begin position="146"/>
        <end position="163"/>
    </location>
</feature>